<dbReference type="RefSeq" id="WP_119134050.1">
    <property type="nucleotide sequence ID" value="NZ_QXXQ01000003.1"/>
</dbReference>
<organism evidence="14 15">
    <name type="scientific">Gemmobacter lutimaris</name>
    <dbReference type="NCBI Taxonomy" id="2306023"/>
    <lineage>
        <taxon>Bacteria</taxon>
        <taxon>Pseudomonadati</taxon>
        <taxon>Pseudomonadota</taxon>
        <taxon>Alphaproteobacteria</taxon>
        <taxon>Rhodobacterales</taxon>
        <taxon>Paracoccaceae</taxon>
        <taxon>Gemmobacter</taxon>
    </lineage>
</organism>
<dbReference type="PANTHER" id="PTHR45436:SF1">
    <property type="entry name" value="SENSOR PROTEIN QSEC"/>
    <property type="match status" value="1"/>
</dbReference>
<feature type="domain" description="Histidine kinase" evidence="12">
    <location>
        <begin position="250"/>
        <end position="463"/>
    </location>
</feature>
<dbReference type="PROSITE" id="PS50885">
    <property type="entry name" value="HAMP"/>
    <property type="match status" value="1"/>
</dbReference>
<dbReference type="InterPro" id="IPR004358">
    <property type="entry name" value="Sig_transdc_His_kin-like_C"/>
</dbReference>
<proteinExistence type="predicted"/>
<keyword evidence="9" id="KW-0902">Two-component regulatory system</keyword>
<keyword evidence="10 11" id="KW-0472">Membrane</keyword>
<dbReference type="InterPro" id="IPR003594">
    <property type="entry name" value="HATPase_dom"/>
</dbReference>
<dbReference type="InterPro" id="IPR050428">
    <property type="entry name" value="TCS_sensor_his_kinase"/>
</dbReference>
<dbReference type="EC" id="2.7.13.3" evidence="3"/>
<dbReference type="Pfam" id="PF00512">
    <property type="entry name" value="HisKA"/>
    <property type="match status" value="1"/>
</dbReference>
<evidence type="ECO:0000256" key="3">
    <source>
        <dbReference type="ARBA" id="ARBA00012438"/>
    </source>
</evidence>
<dbReference type="GO" id="GO:0005886">
    <property type="term" value="C:plasma membrane"/>
    <property type="evidence" value="ECO:0007669"/>
    <property type="project" value="TreeGrafter"/>
</dbReference>
<comment type="catalytic activity">
    <reaction evidence="1">
        <text>ATP + protein L-histidine = ADP + protein N-phospho-L-histidine.</text>
        <dbReference type="EC" id="2.7.13.3"/>
    </reaction>
</comment>
<keyword evidence="7 14" id="KW-0418">Kinase</keyword>
<dbReference type="Gene3D" id="1.10.287.130">
    <property type="match status" value="1"/>
</dbReference>
<evidence type="ECO:0000313" key="15">
    <source>
        <dbReference type="Proteomes" id="UP000266649"/>
    </source>
</evidence>
<sequence length="463" mass="49169">MTGWRMARAPLSLRQRLLLQLLGIAAMLAVLLYFTVRTVAGQAAEATQDGILGAATTAIAEQLRAGTEQVEIDLPYDAFSVLGSISEDRVFYRIDVGGETVTGYEDLPPPPEATGKVGPQFYTRPFRDTEVRIAAVTRQVVVAGQALPVLVLVAQTRQGQDAIAERIANRAAGLGLGFFTLALLLSLVAAGSVLSPIDRLAEAVARRGPEDLRAVDASAPRELVPLVGALNGFIARLRAALGRTETFITEAAHHIRTPLATVRTQAEIALRQSDNEATRQTLRGVIRAVEESARSATQLLDHAIVVYRSDRMTSDALEFGALVAGVVASIEPAASLKDVDLRLSPAPQPLPVTGDRALLESAVRNILDNAVKYSPEDSVVRLSLAAEDRRAVLRVEDRGRGLSGLDPASLSGRFRRGGNVADVVGSGLGLTIVTEVAAAHDGRFSLTEREGGGVCAEFSVPLQ</sequence>
<evidence type="ECO:0000259" key="12">
    <source>
        <dbReference type="PROSITE" id="PS50109"/>
    </source>
</evidence>
<dbReference type="Pfam" id="PF08521">
    <property type="entry name" value="2CSK_N"/>
    <property type="match status" value="1"/>
</dbReference>
<keyword evidence="15" id="KW-1185">Reference proteome</keyword>
<keyword evidence="4" id="KW-0597">Phosphoprotein</keyword>
<evidence type="ECO:0000256" key="4">
    <source>
        <dbReference type="ARBA" id="ARBA00022553"/>
    </source>
</evidence>
<protein>
    <recommendedName>
        <fullName evidence="3">histidine kinase</fullName>
        <ecNumber evidence="3">2.7.13.3</ecNumber>
    </recommendedName>
</protein>
<dbReference type="InterPro" id="IPR036890">
    <property type="entry name" value="HATPase_C_sf"/>
</dbReference>
<keyword evidence="5" id="KW-0808">Transferase</keyword>
<keyword evidence="8 11" id="KW-1133">Transmembrane helix</keyword>
<evidence type="ECO:0000256" key="6">
    <source>
        <dbReference type="ARBA" id="ARBA00022692"/>
    </source>
</evidence>
<dbReference type="InterPro" id="IPR005467">
    <property type="entry name" value="His_kinase_dom"/>
</dbReference>
<dbReference type="SUPFAM" id="SSF47384">
    <property type="entry name" value="Homodimeric domain of signal transducing histidine kinase"/>
    <property type="match status" value="1"/>
</dbReference>
<evidence type="ECO:0000256" key="7">
    <source>
        <dbReference type="ARBA" id="ARBA00022777"/>
    </source>
</evidence>
<dbReference type="OrthoDB" id="913606at2"/>
<gene>
    <name evidence="14" type="ORF">D2N39_06875</name>
</gene>
<dbReference type="Gene3D" id="3.30.565.10">
    <property type="entry name" value="Histidine kinase-like ATPase, C-terminal domain"/>
    <property type="match status" value="1"/>
</dbReference>
<evidence type="ECO:0000256" key="2">
    <source>
        <dbReference type="ARBA" id="ARBA00004370"/>
    </source>
</evidence>
<dbReference type="SMART" id="SM00388">
    <property type="entry name" value="HisKA"/>
    <property type="match status" value="1"/>
</dbReference>
<keyword evidence="6 11" id="KW-0812">Transmembrane</keyword>
<dbReference type="AlphaFoldDB" id="A0A398BNR9"/>
<evidence type="ECO:0000256" key="8">
    <source>
        <dbReference type="ARBA" id="ARBA00022989"/>
    </source>
</evidence>
<feature type="domain" description="HAMP" evidence="13">
    <location>
        <begin position="191"/>
        <end position="242"/>
    </location>
</feature>
<name>A0A398BNR9_9RHOB</name>
<comment type="subcellular location">
    <subcellularLocation>
        <location evidence="2">Membrane</location>
    </subcellularLocation>
</comment>
<dbReference type="SUPFAM" id="SSF55874">
    <property type="entry name" value="ATPase domain of HSP90 chaperone/DNA topoisomerase II/histidine kinase"/>
    <property type="match status" value="1"/>
</dbReference>
<dbReference type="InterPro" id="IPR036097">
    <property type="entry name" value="HisK_dim/P_sf"/>
</dbReference>
<dbReference type="InterPro" id="IPR003660">
    <property type="entry name" value="HAMP_dom"/>
</dbReference>
<evidence type="ECO:0000256" key="10">
    <source>
        <dbReference type="ARBA" id="ARBA00023136"/>
    </source>
</evidence>
<dbReference type="PROSITE" id="PS50109">
    <property type="entry name" value="HIS_KIN"/>
    <property type="match status" value="1"/>
</dbReference>
<accession>A0A398BNR9</accession>
<reference evidence="14 15" key="1">
    <citation type="submission" date="2018-09" db="EMBL/GenBank/DDBJ databases">
        <title>Gemmobacter lutimaris sp. nov., a marine bacterium isolated from tidal flat.</title>
        <authorList>
            <person name="Lee D.W."/>
            <person name="Yoo Y."/>
            <person name="Kim J.-J."/>
            <person name="Kim B.S."/>
        </authorList>
    </citation>
    <scope>NUCLEOTIDE SEQUENCE [LARGE SCALE GENOMIC DNA]</scope>
    <source>
        <strain evidence="14 15">YJ-T1-11</strain>
    </source>
</reference>
<evidence type="ECO:0000256" key="1">
    <source>
        <dbReference type="ARBA" id="ARBA00000085"/>
    </source>
</evidence>
<evidence type="ECO:0000313" key="14">
    <source>
        <dbReference type="EMBL" id="RID92369.1"/>
    </source>
</evidence>
<feature type="transmembrane region" description="Helical" evidence="11">
    <location>
        <begin position="174"/>
        <end position="197"/>
    </location>
</feature>
<dbReference type="PANTHER" id="PTHR45436">
    <property type="entry name" value="SENSOR HISTIDINE KINASE YKOH"/>
    <property type="match status" value="1"/>
</dbReference>
<dbReference type="InterPro" id="IPR013727">
    <property type="entry name" value="2CSK_N"/>
</dbReference>
<dbReference type="InterPro" id="IPR003661">
    <property type="entry name" value="HisK_dim/P_dom"/>
</dbReference>
<dbReference type="PRINTS" id="PR00344">
    <property type="entry name" value="BCTRLSENSOR"/>
</dbReference>
<dbReference type="Pfam" id="PF02518">
    <property type="entry name" value="HATPase_c"/>
    <property type="match status" value="1"/>
</dbReference>
<dbReference type="EMBL" id="QXXQ01000003">
    <property type="protein sequence ID" value="RID92369.1"/>
    <property type="molecule type" value="Genomic_DNA"/>
</dbReference>
<dbReference type="Proteomes" id="UP000266649">
    <property type="component" value="Unassembled WGS sequence"/>
</dbReference>
<dbReference type="SMART" id="SM00387">
    <property type="entry name" value="HATPase_c"/>
    <property type="match status" value="1"/>
</dbReference>
<comment type="caution">
    <text evidence="14">The sequence shown here is derived from an EMBL/GenBank/DDBJ whole genome shotgun (WGS) entry which is preliminary data.</text>
</comment>
<evidence type="ECO:0000259" key="13">
    <source>
        <dbReference type="PROSITE" id="PS50885"/>
    </source>
</evidence>
<evidence type="ECO:0000256" key="11">
    <source>
        <dbReference type="SAM" id="Phobius"/>
    </source>
</evidence>
<dbReference type="CDD" id="cd00082">
    <property type="entry name" value="HisKA"/>
    <property type="match status" value="1"/>
</dbReference>
<evidence type="ECO:0000256" key="9">
    <source>
        <dbReference type="ARBA" id="ARBA00023012"/>
    </source>
</evidence>
<dbReference type="GO" id="GO:0000155">
    <property type="term" value="F:phosphorelay sensor kinase activity"/>
    <property type="evidence" value="ECO:0007669"/>
    <property type="project" value="InterPro"/>
</dbReference>
<evidence type="ECO:0000256" key="5">
    <source>
        <dbReference type="ARBA" id="ARBA00022679"/>
    </source>
</evidence>